<dbReference type="Proteomes" id="UP001234178">
    <property type="component" value="Unassembled WGS sequence"/>
</dbReference>
<reference evidence="2 3" key="1">
    <citation type="journal article" date="2023" name="Nucleic Acids Res.">
        <title>The hologenome of Daphnia magna reveals possible DNA methylation and microbiome-mediated evolution of the host genome.</title>
        <authorList>
            <person name="Chaturvedi A."/>
            <person name="Li X."/>
            <person name="Dhandapani V."/>
            <person name="Marshall H."/>
            <person name="Kissane S."/>
            <person name="Cuenca-Cambronero M."/>
            <person name="Asole G."/>
            <person name="Calvet F."/>
            <person name="Ruiz-Romero M."/>
            <person name="Marangio P."/>
            <person name="Guigo R."/>
            <person name="Rago D."/>
            <person name="Mirbahai L."/>
            <person name="Eastwood N."/>
            <person name="Colbourne J.K."/>
            <person name="Zhou J."/>
            <person name="Mallon E."/>
            <person name="Orsini L."/>
        </authorList>
    </citation>
    <scope>NUCLEOTIDE SEQUENCE [LARGE SCALE GENOMIC DNA]</scope>
    <source>
        <strain evidence="2">LRV0_1</strain>
    </source>
</reference>
<gene>
    <name evidence="2" type="ORF">OUZ56_011978</name>
</gene>
<protein>
    <submittedName>
        <fullName evidence="2">Uncharacterized protein</fullName>
    </submittedName>
</protein>
<feature type="compositionally biased region" description="Polar residues" evidence="1">
    <location>
        <begin position="147"/>
        <end position="162"/>
    </location>
</feature>
<keyword evidence="3" id="KW-1185">Reference proteome</keyword>
<feature type="region of interest" description="Disordered" evidence="1">
    <location>
        <begin position="137"/>
        <end position="180"/>
    </location>
</feature>
<comment type="caution">
    <text evidence="2">The sequence shown here is derived from an EMBL/GenBank/DDBJ whole genome shotgun (WGS) entry which is preliminary data.</text>
</comment>
<evidence type="ECO:0000313" key="3">
    <source>
        <dbReference type="Proteomes" id="UP001234178"/>
    </source>
</evidence>
<feature type="compositionally biased region" description="Polar residues" evidence="1">
    <location>
        <begin position="169"/>
        <end position="180"/>
    </location>
</feature>
<name>A0ABQ9Z2Z8_9CRUS</name>
<evidence type="ECO:0000313" key="2">
    <source>
        <dbReference type="EMBL" id="KAK4006820.1"/>
    </source>
</evidence>
<evidence type="ECO:0000256" key="1">
    <source>
        <dbReference type="SAM" id="MobiDB-lite"/>
    </source>
</evidence>
<dbReference type="EMBL" id="JAOYFB010000002">
    <property type="protein sequence ID" value="KAK4006820.1"/>
    <property type="molecule type" value="Genomic_DNA"/>
</dbReference>
<sequence>MESTLNRLKTSSGSVADLVEKTWLSTHYKILDIARPLIQLWGLFPPDDMLNQYVESALRLWGVAFSEVTKNRRKNILRQISPGFVNLLSDQSLFSNRETCRLFGVHFLNALSKEADEESKIAKIRRNRGSHRRLTRYSFRSSRGAKQETSYGSHQPFNSSAFFQPAHGSGSTQRSGSESFEFSTPSVNHIVALRLSSTPPIFIKLLKPVFVTPT</sequence>
<organism evidence="2 3">
    <name type="scientific">Daphnia magna</name>
    <dbReference type="NCBI Taxonomy" id="35525"/>
    <lineage>
        <taxon>Eukaryota</taxon>
        <taxon>Metazoa</taxon>
        <taxon>Ecdysozoa</taxon>
        <taxon>Arthropoda</taxon>
        <taxon>Crustacea</taxon>
        <taxon>Branchiopoda</taxon>
        <taxon>Diplostraca</taxon>
        <taxon>Cladocera</taxon>
        <taxon>Anomopoda</taxon>
        <taxon>Daphniidae</taxon>
        <taxon>Daphnia</taxon>
    </lineage>
</organism>
<proteinExistence type="predicted"/>
<accession>A0ABQ9Z2Z8</accession>